<dbReference type="InParanoid" id="B7PH89"/>
<keyword evidence="4" id="KW-1185">Reference proteome</keyword>
<dbReference type="Proteomes" id="UP000001555">
    <property type="component" value="Unassembled WGS sequence"/>
</dbReference>
<dbReference type="HOGENOM" id="CLU_3034672_0_0_1"/>
<gene>
    <name evidence="2" type="ORF">IscW_ISCW017867</name>
</gene>
<name>B7PH89_IXOSC</name>
<reference evidence="3" key="2">
    <citation type="submission" date="2020-05" db="UniProtKB">
        <authorList>
            <consortium name="EnsemblMetazoa"/>
        </authorList>
    </citation>
    <scope>IDENTIFICATION</scope>
    <source>
        <strain evidence="3">wikel</strain>
    </source>
</reference>
<dbReference type="VEuPathDB" id="VectorBase:ISCW017867"/>
<accession>B7PH89</accession>
<evidence type="ECO:0000313" key="3">
    <source>
        <dbReference type="EnsemblMetazoa" id="ISCW017867-PA"/>
    </source>
</evidence>
<dbReference type="EMBL" id="ABJB010225598">
    <property type="status" value="NOT_ANNOTATED_CDS"/>
    <property type="molecule type" value="Genomic_DNA"/>
</dbReference>
<reference evidence="2 4" key="1">
    <citation type="submission" date="2008-03" db="EMBL/GenBank/DDBJ databases">
        <title>Annotation of Ixodes scapularis.</title>
        <authorList>
            <consortium name="Ixodes scapularis Genome Project Consortium"/>
            <person name="Caler E."/>
            <person name="Hannick L.I."/>
            <person name="Bidwell S."/>
            <person name="Joardar V."/>
            <person name="Thiagarajan M."/>
            <person name="Amedeo P."/>
            <person name="Galinsky K.J."/>
            <person name="Schobel S."/>
            <person name="Inman J."/>
            <person name="Hostetler J."/>
            <person name="Miller J."/>
            <person name="Hammond M."/>
            <person name="Megy K."/>
            <person name="Lawson D."/>
            <person name="Kodira C."/>
            <person name="Sutton G."/>
            <person name="Meyer J."/>
            <person name="Hill C.A."/>
            <person name="Birren B."/>
            <person name="Nene V."/>
            <person name="Collins F."/>
            <person name="Alarcon-Chaidez F."/>
            <person name="Wikel S."/>
            <person name="Strausberg R."/>
        </authorList>
    </citation>
    <scope>NUCLEOTIDE SEQUENCE [LARGE SCALE GENOMIC DNA]</scope>
    <source>
        <strain evidence="4">Wikel</strain>
        <strain evidence="2">Wikel colony</strain>
    </source>
</reference>
<protein>
    <submittedName>
        <fullName evidence="2 3">Uncharacterized protein</fullName>
    </submittedName>
</protein>
<organism>
    <name type="scientific">Ixodes scapularis</name>
    <name type="common">Black-legged tick</name>
    <name type="synonym">Deer tick</name>
    <dbReference type="NCBI Taxonomy" id="6945"/>
    <lineage>
        <taxon>Eukaryota</taxon>
        <taxon>Metazoa</taxon>
        <taxon>Ecdysozoa</taxon>
        <taxon>Arthropoda</taxon>
        <taxon>Chelicerata</taxon>
        <taxon>Arachnida</taxon>
        <taxon>Acari</taxon>
        <taxon>Parasitiformes</taxon>
        <taxon>Ixodida</taxon>
        <taxon>Ixodoidea</taxon>
        <taxon>Ixodidae</taxon>
        <taxon>Ixodinae</taxon>
        <taxon>Ixodes</taxon>
    </lineage>
</organism>
<dbReference type="EMBL" id="DS711613">
    <property type="protein sequence ID" value="EEC05961.1"/>
    <property type="molecule type" value="Genomic_DNA"/>
</dbReference>
<proteinExistence type="predicted"/>
<dbReference type="PaxDb" id="6945-B7PH89"/>
<dbReference type="VEuPathDB" id="VectorBase:ISCI017867"/>
<evidence type="ECO:0000256" key="1">
    <source>
        <dbReference type="SAM" id="MobiDB-lite"/>
    </source>
</evidence>
<sequence>MYEAAKRELDPGLRDPQPDAFSAHEEKANGKKRKQLSGTREPAVVGPISALAADF</sequence>
<evidence type="ECO:0000313" key="2">
    <source>
        <dbReference type="EMBL" id="EEC05961.1"/>
    </source>
</evidence>
<evidence type="ECO:0000313" key="4">
    <source>
        <dbReference type="Proteomes" id="UP000001555"/>
    </source>
</evidence>
<feature type="region of interest" description="Disordered" evidence="1">
    <location>
        <begin position="1"/>
        <end position="41"/>
    </location>
</feature>
<dbReference type="AlphaFoldDB" id="B7PH89"/>
<feature type="compositionally biased region" description="Basic and acidic residues" evidence="1">
    <location>
        <begin position="1"/>
        <end position="29"/>
    </location>
</feature>
<dbReference type="EnsemblMetazoa" id="ISCW017867-RA">
    <property type="protein sequence ID" value="ISCW017867-PA"/>
    <property type="gene ID" value="ISCW017867"/>
</dbReference>